<reference evidence="2" key="1">
    <citation type="journal article" date="2011" name="PLoS Genet.">
        <title>Genomic analysis of the necrotrophic fungal pathogens Sclerotinia sclerotiorum and Botrytis cinerea.</title>
        <authorList>
            <person name="Amselem J."/>
            <person name="Cuomo C.A."/>
            <person name="van Kan J.A."/>
            <person name="Viaud M."/>
            <person name="Benito E.P."/>
            <person name="Couloux A."/>
            <person name="Coutinho P.M."/>
            <person name="de Vries R.P."/>
            <person name="Dyer P.S."/>
            <person name="Fillinger S."/>
            <person name="Fournier E."/>
            <person name="Gout L."/>
            <person name="Hahn M."/>
            <person name="Kohn L."/>
            <person name="Lapalu N."/>
            <person name="Plummer K.M."/>
            <person name="Pradier J.M."/>
            <person name="Quevillon E."/>
            <person name="Sharon A."/>
            <person name="Simon A."/>
            <person name="ten Have A."/>
            <person name="Tudzynski B."/>
            <person name="Tudzynski P."/>
            <person name="Wincker P."/>
            <person name="Andrew M."/>
            <person name="Anthouard V."/>
            <person name="Beever R.E."/>
            <person name="Beffa R."/>
            <person name="Benoit I."/>
            <person name="Bouzid O."/>
            <person name="Brault B."/>
            <person name="Chen Z."/>
            <person name="Choquer M."/>
            <person name="Collemare J."/>
            <person name="Cotton P."/>
            <person name="Danchin E.G."/>
            <person name="Da Silva C."/>
            <person name="Gautier A."/>
            <person name="Giraud C."/>
            <person name="Giraud T."/>
            <person name="Gonzalez C."/>
            <person name="Grossetete S."/>
            <person name="Guldener U."/>
            <person name="Henrissat B."/>
            <person name="Howlett B.J."/>
            <person name="Kodira C."/>
            <person name="Kretschmer M."/>
            <person name="Lappartient A."/>
            <person name="Leroch M."/>
            <person name="Levis C."/>
            <person name="Mauceli E."/>
            <person name="Neuveglise C."/>
            <person name="Oeser B."/>
            <person name="Pearson M."/>
            <person name="Poulain J."/>
            <person name="Poussereau N."/>
            <person name="Quesneville H."/>
            <person name="Rascle C."/>
            <person name="Schumacher J."/>
            <person name="Segurens B."/>
            <person name="Sexton A."/>
            <person name="Silva E."/>
            <person name="Sirven C."/>
            <person name="Soanes D.M."/>
            <person name="Talbot N.J."/>
            <person name="Templeton M."/>
            <person name="Yandava C."/>
            <person name="Yarden O."/>
            <person name="Zeng Q."/>
            <person name="Rollins J.A."/>
            <person name="Lebrun M.H."/>
            <person name="Dickman M."/>
        </authorList>
    </citation>
    <scope>NUCLEOTIDE SEQUENCE [LARGE SCALE GENOMIC DNA]</scope>
    <source>
        <strain evidence="2">T4</strain>
    </source>
</reference>
<dbReference type="Proteomes" id="UP000008177">
    <property type="component" value="Unplaced contigs"/>
</dbReference>
<organism evidence="1 2">
    <name type="scientific">Botryotinia fuckeliana (strain T4)</name>
    <name type="common">Noble rot fungus</name>
    <name type="synonym">Botrytis cinerea</name>
    <dbReference type="NCBI Taxonomy" id="999810"/>
    <lineage>
        <taxon>Eukaryota</taxon>
        <taxon>Fungi</taxon>
        <taxon>Dikarya</taxon>
        <taxon>Ascomycota</taxon>
        <taxon>Pezizomycotina</taxon>
        <taxon>Leotiomycetes</taxon>
        <taxon>Helotiales</taxon>
        <taxon>Sclerotiniaceae</taxon>
        <taxon>Botrytis</taxon>
    </lineage>
</organism>
<evidence type="ECO:0000313" key="2">
    <source>
        <dbReference type="Proteomes" id="UP000008177"/>
    </source>
</evidence>
<dbReference type="AlphaFoldDB" id="G2XQ70"/>
<name>G2XQ70_BOTF4</name>
<accession>G2XQ70</accession>
<sequence length="61" mass="7146">MKERGLTPRLKIRMSFNLVAITHKAAPTKRILKMKNLKSDHPRVQKMKKKVVYVGRKFGKL</sequence>
<gene>
    <name evidence="1" type="ORF">BofuT4_uP070340.1</name>
</gene>
<dbReference type="EMBL" id="FQ790251">
    <property type="protein sequence ID" value="CCD42958.1"/>
    <property type="molecule type" value="Genomic_DNA"/>
</dbReference>
<dbReference type="HOGENOM" id="CLU_2922331_0_0_1"/>
<evidence type="ECO:0000313" key="1">
    <source>
        <dbReference type="EMBL" id="CCD42958.1"/>
    </source>
</evidence>
<proteinExistence type="predicted"/>
<dbReference type="InParanoid" id="G2XQ70"/>
<protein>
    <submittedName>
        <fullName evidence="1">Uncharacterized protein</fullName>
    </submittedName>
</protein>